<protein>
    <recommendedName>
        <fullName evidence="1">Reverse transcriptase domain-containing protein</fullName>
    </recommendedName>
</protein>
<dbReference type="AlphaFoldDB" id="A0AAD9JGZ8"/>
<dbReference type="InterPro" id="IPR000477">
    <property type="entry name" value="RT_dom"/>
</dbReference>
<name>A0AAD9JGZ8_9ANNE</name>
<dbReference type="InterPro" id="IPR043502">
    <property type="entry name" value="DNA/RNA_pol_sf"/>
</dbReference>
<dbReference type="PANTHER" id="PTHR33332">
    <property type="entry name" value="REVERSE TRANSCRIPTASE DOMAIN-CONTAINING PROTEIN"/>
    <property type="match status" value="1"/>
</dbReference>
<gene>
    <name evidence="2" type="ORF">LSH36_313g04000</name>
</gene>
<evidence type="ECO:0000259" key="1">
    <source>
        <dbReference type="Pfam" id="PF00078"/>
    </source>
</evidence>
<comment type="caution">
    <text evidence="2">The sequence shown here is derived from an EMBL/GenBank/DDBJ whole genome shotgun (WGS) entry which is preliminary data.</text>
</comment>
<dbReference type="EMBL" id="JAODUP010000313">
    <property type="protein sequence ID" value="KAK2152967.1"/>
    <property type="molecule type" value="Genomic_DNA"/>
</dbReference>
<dbReference type="Pfam" id="PF00078">
    <property type="entry name" value="RVT_1"/>
    <property type="match status" value="1"/>
</dbReference>
<dbReference type="SUPFAM" id="SSF56672">
    <property type="entry name" value="DNA/RNA polymerases"/>
    <property type="match status" value="1"/>
</dbReference>
<accession>A0AAD9JGZ8</accession>
<organism evidence="2 3">
    <name type="scientific">Paralvinella palmiformis</name>
    <dbReference type="NCBI Taxonomy" id="53620"/>
    <lineage>
        <taxon>Eukaryota</taxon>
        <taxon>Metazoa</taxon>
        <taxon>Spiralia</taxon>
        <taxon>Lophotrochozoa</taxon>
        <taxon>Annelida</taxon>
        <taxon>Polychaeta</taxon>
        <taxon>Sedentaria</taxon>
        <taxon>Canalipalpata</taxon>
        <taxon>Terebellida</taxon>
        <taxon>Terebelliformia</taxon>
        <taxon>Alvinellidae</taxon>
        <taxon>Paralvinella</taxon>
    </lineage>
</organism>
<feature type="domain" description="Reverse transcriptase" evidence="1">
    <location>
        <begin position="80"/>
        <end position="178"/>
    </location>
</feature>
<reference evidence="2" key="1">
    <citation type="journal article" date="2023" name="Mol. Biol. Evol.">
        <title>Third-Generation Sequencing Reveals the Adaptive Role of the Epigenome in Three Deep-Sea Polychaetes.</title>
        <authorList>
            <person name="Perez M."/>
            <person name="Aroh O."/>
            <person name="Sun Y."/>
            <person name="Lan Y."/>
            <person name="Juniper S.K."/>
            <person name="Young C.R."/>
            <person name="Angers B."/>
            <person name="Qian P.Y."/>
        </authorList>
    </citation>
    <scope>NUCLEOTIDE SEQUENCE</scope>
    <source>
        <strain evidence="2">P08H-3</strain>
    </source>
</reference>
<evidence type="ECO:0000313" key="2">
    <source>
        <dbReference type="EMBL" id="KAK2152967.1"/>
    </source>
</evidence>
<evidence type="ECO:0000313" key="3">
    <source>
        <dbReference type="Proteomes" id="UP001208570"/>
    </source>
</evidence>
<dbReference type="Proteomes" id="UP001208570">
    <property type="component" value="Unassembled WGS sequence"/>
</dbReference>
<sequence length="339" mass="39822">MLECIYRGPTSSPTNDDKLHKLLAEPNIRGPSQVIVMGDFNRPEIDWNIKTTDKAGPNGFHPRVLKELSSAIKVPLQNYIQDKLVNHMMNDDLFCDAQYGFVPGRSCMTQLLVTLERWTELLGDGDPMDVIYLDFRKAFDTVPHSRLIKKLEEYGIKGGLLTWIDNFLSDRRHPPCNGEWQVIYLGRNPQRHTTRQHIWLKKTCYEYSMRNTSLEAITEEKNLDVINDRDLKFHMHVSKAVNKALRMLELVRATFTCIDETTLPRLFAIMVRLHLEYENVIWCPKFRREKLEVENIHSTSTQFIPNLRSLPYRDRLETPRLPSLCYRRRRGDMLQVYRS</sequence>
<keyword evidence="3" id="KW-1185">Reference proteome</keyword>
<proteinExistence type="predicted"/>